<feature type="compositionally biased region" description="Basic and acidic residues" evidence="1">
    <location>
        <begin position="306"/>
        <end position="320"/>
    </location>
</feature>
<feature type="compositionally biased region" description="Acidic residues" evidence="1">
    <location>
        <begin position="472"/>
        <end position="483"/>
    </location>
</feature>
<accession>A0A6A5Y4L2</accession>
<gene>
    <name evidence="2" type="ORF">BU24DRAFT_448163</name>
</gene>
<evidence type="ECO:0000313" key="3">
    <source>
        <dbReference type="Proteomes" id="UP000799778"/>
    </source>
</evidence>
<protein>
    <submittedName>
        <fullName evidence="2">Uncharacterized protein</fullName>
    </submittedName>
</protein>
<feature type="region of interest" description="Disordered" evidence="1">
    <location>
        <begin position="290"/>
        <end position="327"/>
    </location>
</feature>
<feature type="compositionally biased region" description="Polar residues" evidence="1">
    <location>
        <begin position="290"/>
        <end position="300"/>
    </location>
</feature>
<proteinExistence type="predicted"/>
<dbReference type="EMBL" id="ML978067">
    <property type="protein sequence ID" value="KAF2019730.1"/>
    <property type="molecule type" value="Genomic_DNA"/>
</dbReference>
<organism evidence="2 3">
    <name type="scientific">Aaosphaeria arxii CBS 175.79</name>
    <dbReference type="NCBI Taxonomy" id="1450172"/>
    <lineage>
        <taxon>Eukaryota</taxon>
        <taxon>Fungi</taxon>
        <taxon>Dikarya</taxon>
        <taxon>Ascomycota</taxon>
        <taxon>Pezizomycotina</taxon>
        <taxon>Dothideomycetes</taxon>
        <taxon>Pleosporomycetidae</taxon>
        <taxon>Pleosporales</taxon>
        <taxon>Pleosporales incertae sedis</taxon>
        <taxon>Aaosphaeria</taxon>
    </lineage>
</organism>
<dbReference type="OrthoDB" id="3795553at2759"/>
<feature type="region of interest" description="Disordered" evidence="1">
    <location>
        <begin position="141"/>
        <end position="166"/>
    </location>
</feature>
<evidence type="ECO:0000256" key="1">
    <source>
        <dbReference type="SAM" id="MobiDB-lite"/>
    </source>
</evidence>
<dbReference type="GeneID" id="54288264"/>
<name>A0A6A5Y4L2_9PLEO</name>
<reference evidence="2" key="1">
    <citation type="journal article" date="2020" name="Stud. Mycol.">
        <title>101 Dothideomycetes genomes: a test case for predicting lifestyles and emergence of pathogens.</title>
        <authorList>
            <person name="Haridas S."/>
            <person name="Albert R."/>
            <person name="Binder M."/>
            <person name="Bloem J."/>
            <person name="Labutti K."/>
            <person name="Salamov A."/>
            <person name="Andreopoulos B."/>
            <person name="Baker S."/>
            <person name="Barry K."/>
            <person name="Bills G."/>
            <person name="Bluhm B."/>
            <person name="Cannon C."/>
            <person name="Castanera R."/>
            <person name="Culley D."/>
            <person name="Daum C."/>
            <person name="Ezra D."/>
            <person name="Gonzalez J."/>
            <person name="Henrissat B."/>
            <person name="Kuo A."/>
            <person name="Liang C."/>
            <person name="Lipzen A."/>
            <person name="Lutzoni F."/>
            <person name="Magnuson J."/>
            <person name="Mondo S."/>
            <person name="Nolan M."/>
            <person name="Ohm R."/>
            <person name="Pangilinan J."/>
            <person name="Park H.-J."/>
            <person name="Ramirez L."/>
            <person name="Alfaro M."/>
            <person name="Sun H."/>
            <person name="Tritt A."/>
            <person name="Yoshinaga Y."/>
            <person name="Zwiers L.-H."/>
            <person name="Turgeon B."/>
            <person name="Goodwin S."/>
            <person name="Spatafora J."/>
            <person name="Crous P."/>
            <person name="Grigoriev I."/>
        </authorList>
    </citation>
    <scope>NUCLEOTIDE SEQUENCE</scope>
    <source>
        <strain evidence="2">CBS 175.79</strain>
    </source>
</reference>
<keyword evidence="3" id="KW-1185">Reference proteome</keyword>
<feature type="compositionally biased region" description="Basic and acidic residues" evidence="1">
    <location>
        <begin position="460"/>
        <end position="471"/>
    </location>
</feature>
<evidence type="ECO:0000313" key="2">
    <source>
        <dbReference type="EMBL" id="KAF2019730.1"/>
    </source>
</evidence>
<dbReference type="AlphaFoldDB" id="A0A6A5Y4L2"/>
<feature type="region of interest" description="Disordered" evidence="1">
    <location>
        <begin position="354"/>
        <end position="373"/>
    </location>
</feature>
<dbReference type="RefSeq" id="XP_033388069.1">
    <property type="nucleotide sequence ID" value="XM_033530867.1"/>
</dbReference>
<dbReference type="Proteomes" id="UP000799778">
    <property type="component" value="Unassembled WGS sequence"/>
</dbReference>
<feature type="region of interest" description="Disordered" evidence="1">
    <location>
        <begin position="84"/>
        <end position="109"/>
    </location>
</feature>
<feature type="region of interest" description="Disordered" evidence="1">
    <location>
        <begin position="457"/>
        <end position="485"/>
    </location>
</feature>
<sequence length="502" mass="53887">MDSKLKHFKKKNLSAFFDSWNETATSDKQHVQEYGSFPTRKDDLFTHNNANQIPEGCSPGRRLRLMGSIRKLRSSLDLSRIVAQGDASPDASPRSVRSRNSLPLGFNLSPPTRVLSGSGSFRSRFGNSSITHSSPIAVSASTRIGPDVGKSTPPSTNTFEVGTVPVSPSPLTEPAVQKSIIINARPNPFAHSLTNGTSVVSNGNLSSVPLPRNSLPLVDGKTPDIVLSPASPTSGNLDYFSLPDTKLQISDESPNTACIFASPFDGMPEKPPVWPLADNYSGSFNLPLSKTTPILTSNENHYGKSRPLDTGDQKQSRRYESSQVSEANTIESLRRDADVSAYLALDALHNESHLSATGSNDQGNSHDGISGIPGALDRPLQTIVGENSTQARLCVPEPTRIAAPKSTMSHVGDEITTADMEHSGSSGEQASKSGPERAFDEYVFSKTTGLVKVSDLVSADSKEQEEARLLEGGEEDPETEKEDDALHDMILLHRVVNNSLGG</sequence>
<feature type="compositionally biased region" description="Polar residues" evidence="1">
    <location>
        <begin position="354"/>
        <end position="367"/>
    </location>
</feature>